<comment type="function">
    <text evidence="11">Member of the two-component regulatory system BvgS/BvgA. Phosphorylates BvgA via a four-step phosphorelay in response to environmental signals.</text>
</comment>
<comment type="subcellular location">
    <subcellularLocation>
        <location evidence="2">Membrane</location>
    </subcellularLocation>
</comment>
<evidence type="ECO:0000256" key="1">
    <source>
        <dbReference type="ARBA" id="ARBA00000085"/>
    </source>
</evidence>
<feature type="transmembrane region" description="Helical" evidence="14">
    <location>
        <begin position="27"/>
        <end position="47"/>
    </location>
</feature>
<dbReference type="InterPro" id="IPR000700">
    <property type="entry name" value="PAS-assoc_C"/>
</dbReference>
<dbReference type="InterPro" id="IPR004358">
    <property type="entry name" value="Sig_transdc_His_kin-like_C"/>
</dbReference>
<feature type="transmembrane region" description="Helical" evidence="14">
    <location>
        <begin position="319"/>
        <end position="340"/>
    </location>
</feature>
<dbReference type="GO" id="GO:0000155">
    <property type="term" value="F:phosphorelay sensor kinase activity"/>
    <property type="evidence" value="ECO:0007669"/>
    <property type="project" value="InterPro"/>
</dbReference>
<dbReference type="Pfam" id="PF02518">
    <property type="entry name" value="HATPase_c"/>
    <property type="match status" value="1"/>
</dbReference>
<dbReference type="AlphaFoldDB" id="A0A930BV03"/>
<dbReference type="SMART" id="SM00091">
    <property type="entry name" value="PAS"/>
    <property type="match status" value="1"/>
</dbReference>
<comment type="caution">
    <text evidence="20">The sequence shown here is derived from an EMBL/GenBank/DDBJ whole genome shotgun (WGS) entry which is preliminary data.</text>
</comment>
<dbReference type="InterPro" id="IPR005467">
    <property type="entry name" value="His_kinase_dom"/>
</dbReference>
<evidence type="ECO:0000256" key="14">
    <source>
        <dbReference type="SAM" id="Phobius"/>
    </source>
</evidence>
<evidence type="ECO:0000313" key="21">
    <source>
        <dbReference type="Proteomes" id="UP000718593"/>
    </source>
</evidence>
<reference evidence="20" key="1">
    <citation type="submission" date="2020-04" db="EMBL/GenBank/DDBJ databases">
        <title>Deep metagenomics examines the oral microbiome during advanced dental caries in children, revealing novel taxa and co-occurrences with host molecules.</title>
        <authorList>
            <person name="Baker J.L."/>
            <person name="Morton J.T."/>
            <person name="Dinis M."/>
            <person name="Alvarez R."/>
            <person name="Tran N.C."/>
            <person name="Knight R."/>
            <person name="Edlund A."/>
        </authorList>
    </citation>
    <scope>NUCLEOTIDE SEQUENCE</scope>
    <source>
        <strain evidence="20">JCVI_32_bin.24</strain>
    </source>
</reference>
<protein>
    <recommendedName>
        <fullName evidence="12">Virulence sensor protein BvgS</fullName>
        <ecNumber evidence="3">2.7.13.3</ecNumber>
    </recommendedName>
</protein>
<dbReference type="CDD" id="cd16922">
    <property type="entry name" value="HATPase_EvgS-ArcB-TorS-like"/>
    <property type="match status" value="1"/>
</dbReference>
<organism evidence="20 21">
    <name type="scientific">Dechloromonas agitata</name>
    <dbReference type="NCBI Taxonomy" id="73030"/>
    <lineage>
        <taxon>Bacteria</taxon>
        <taxon>Pseudomonadati</taxon>
        <taxon>Pseudomonadota</taxon>
        <taxon>Betaproteobacteria</taxon>
        <taxon>Rhodocyclales</taxon>
        <taxon>Azonexaceae</taxon>
        <taxon>Dechloromonas</taxon>
    </lineage>
</organism>
<dbReference type="Gene3D" id="3.40.50.2300">
    <property type="match status" value="1"/>
</dbReference>
<dbReference type="PROSITE" id="PS50113">
    <property type="entry name" value="PAC"/>
    <property type="match status" value="1"/>
</dbReference>
<evidence type="ECO:0000256" key="2">
    <source>
        <dbReference type="ARBA" id="ARBA00004370"/>
    </source>
</evidence>
<dbReference type="SMART" id="SM01079">
    <property type="entry name" value="CHASE"/>
    <property type="match status" value="1"/>
</dbReference>
<dbReference type="PRINTS" id="PR00344">
    <property type="entry name" value="BCTRLSENSOR"/>
</dbReference>
<dbReference type="InterPro" id="IPR011006">
    <property type="entry name" value="CheY-like_superfamily"/>
</dbReference>
<feature type="modified residue" description="4-aspartylphosphate" evidence="13">
    <location>
        <position position="826"/>
    </location>
</feature>
<dbReference type="NCBIfam" id="TIGR00229">
    <property type="entry name" value="sensory_box"/>
    <property type="match status" value="1"/>
</dbReference>
<feature type="domain" description="CHASE" evidence="19">
    <location>
        <begin position="89"/>
        <end position="268"/>
    </location>
</feature>
<dbReference type="GO" id="GO:0016020">
    <property type="term" value="C:membrane"/>
    <property type="evidence" value="ECO:0007669"/>
    <property type="project" value="UniProtKB-SubCell"/>
</dbReference>
<evidence type="ECO:0000256" key="6">
    <source>
        <dbReference type="ARBA" id="ARBA00022692"/>
    </source>
</evidence>
<evidence type="ECO:0000256" key="9">
    <source>
        <dbReference type="ARBA" id="ARBA00023012"/>
    </source>
</evidence>
<evidence type="ECO:0000313" key="20">
    <source>
        <dbReference type="EMBL" id="MBF1165282.1"/>
    </source>
</evidence>
<dbReference type="Pfam" id="PF03924">
    <property type="entry name" value="CHASE"/>
    <property type="match status" value="1"/>
</dbReference>
<dbReference type="Gene3D" id="3.30.450.20">
    <property type="entry name" value="PAS domain"/>
    <property type="match status" value="1"/>
</dbReference>
<dbReference type="InterPro" id="IPR036890">
    <property type="entry name" value="HATPase_C_sf"/>
</dbReference>
<evidence type="ECO:0000259" key="16">
    <source>
        <dbReference type="PROSITE" id="PS50110"/>
    </source>
</evidence>
<dbReference type="FunFam" id="3.30.565.10:FF:000010">
    <property type="entry name" value="Sensor histidine kinase RcsC"/>
    <property type="match status" value="1"/>
</dbReference>
<feature type="domain" description="Histidine kinase" evidence="15">
    <location>
        <begin position="527"/>
        <end position="749"/>
    </location>
</feature>
<evidence type="ECO:0000256" key="4">
    <source>
        <dbReference type="ARBA" id="ARBA00022553"/>
    </source>
</evidence>
<dbReference type="InterPro" id="IPR003661">
    <property type="entry name" value="HisK_dim/P_dom"/>
</dbReference>
<dbReference type="InterPro" id="IPR013656">
    <property type="entry name" value="PAS_4"/>
</dbReference>
<dbReference type="InterPro" id="IPR042240">
    <property type="entry name" value="CHASE_sf"/>
</dbReference>
<feature type="domain" description="PAC" evidence="18">
    <location>
        <begin position="439"/>
        <end position="491"/>
    </location>
</feature>
<keyword evidence="10 14" id="KW-0472">Membrane</keyword>
<proteinExistence type="predicted"/>
<evidence type="ECO:0000259" key="17">
    <source>
        <dbReference type="PROSITE" id="PS50112"/>
    </source>
</evidence>
<dbReference type="Gene3D" id="3.30.450.350">
    <property type="entry name" value="CHASE domain"/>
    <property type="match status" value="1"/>
</dbReference>
<dbReference type="InterPro" id="IPR006189">
    <property type="entry name" value="CHASE_dom"/>
</dbReference>
<evidence type="ECO:0000256" key="3">
    <source>
        <dbReference type="ARBA" id="ARBA00012438"/>
    </source>
</evidence>
<evidence type="ECO:0000256" key="8">
    <source>
        <dbReference type="ARBA" id="ARBA00022989"/>
    </source>
</evidence>
<dbReference type="InterPro" id="IPR000014">
    <property type="entry name" value="PAS"/>
</dbReference>
<dbReference type="SMART" id="SM00387">
    <property type="entry name" value="HATPase_c"/>
    <property type="match status" value="1"/>
</dbReference>
<dbReference type="InterPro" id="IPR001789">
    <property type="entry name" value="Sig_transdc_resp-reg_receiver"/>
</dbReference>
<keyword evidence="9" id="KW-0902">Two-component regulatory system</keyword>
<keyword evidence="7" id="KW-0418">Kinase</keyword>
<gene>
    <name evidence="20" type="ORF">HXL68_09580</name>
</gene>
<feature type="domain" description="Response regulatory" evidence="16">
    <location>
        <begin position="776"/>
        <end position="893"/>
    </location>
</feature>
<dbReference type="PANTHER" id="PTHR43047">
    <property type="entry name" value="TWO-COMPONENT HISTIDINE PROTEIN KINASE"/>
    <property type="match status" value="1"/>
</dbReference>
<feature type="domain" description="PAS" evidence="17">
    <location>
        <begin position="361"/>
        <end position="415"/>
    </location>
</feature>
<evidence type="ECO:0000256" key="10">
    <source>
        <dbReference type="ARBA" id="ARBA00023136"/>
    </source>
</evidence>
<dbReference type="CDD" id="cd00082">
    <property type="entry name" value="HisKA"/>
    <property type="match status" value="1"/>
</dbReference>
<evidence type="ECO:0000256" key="13">
    <source>
        <dbReference type="PROSITE-ProRule" id="PRU00169"/>
    </source>
</evidence>
<dbReference type="InterPro" id="IPR035965">
    <property type="entry name" value="PAS-like_dom_sf"/>
</dbReference>
<dbReference type="InterPro" id="IPR036097">
    <property type="entry name" value="HisK_dim/P_sf"/>
</dbReference>
<sequence>MENPDGTSSSHSLWRRFLGQDPLPKGIGWLITAALLLATAALAGLVHEKTRQQAEQRFLYRAEQEKAKILFRLASHVQVLRGATALFAASNDVSRSEWRDYISKLQLDHTLPGIQGTGFALMVAPHDKASHERRIRAEGFPDYAISPPGKRAQYSAIVYLEPFAERNLKAFGYDMFSEPVRRQAMERARDSGEPALSGRVILVQEGRQDVQPGFLIYAPIYRNGLPTATVEQRRAALLGFAYSPFRAHDLLRNVITADNKDVELELFDAARGPDHQLFDSHPGPTRVRSQHQVELPIDFAGQQWLAHFRSRPEFDRITASQLPAGIGLAGCLLALISVLWQLRSQRYHQHIATYAEQVRHSEARLRTLLDTMPDAVCLKDGDNRLIEANAVFLQLFGLAEDGYRGRTSRELIGADTFDATPLADLERSDPAAWEQGSRLHDELVIHQDDGSERIFELAKVALLAPNGARQALVTVGHEITRRKQAEAELQRHRDHLEEAVAARTADLLLAKEAAEAASRAKSTFLANMSHELRTPMNAIIGLTHLLIQRTREPVERDKLGKIGHAADHLLGLLNNILDLSKIESDHLTLERTPLKLGELIGTVETLANERIQAKGLTFQRDISPRLDEVVLLGDPLRLRQILINLFENAVKFTEHGTIRLHAAPTAETAEDMTVSIIVADTGQGIPADAQERIFAPFEQADGSTTRQHGGTGLGLTIVRQLARLMGGDITLHSEAGRGSTFTLSVRLDKSTQAATPFPPASPTAPTPAAQAAAVRRLLLVEDDEINRDVALELLSDYPQLYIDTAENGAQAIERASAAPYDLILMDMQMPVLDGVAASRAIRQLSSHAETPIVAMTANAFSEDKACCLAAGMSDFLAKPVDPPQLYAMLDRWLNGRASG</sequence>
<keyword evidence="8 14" id="KW-1133">Transmembrane helix</keyword>
<dbReference type="PROSITE" id="PS50109">
    <property type="entry name" value="HIS_KIN"/>
    <property type="match status" value="1"/>
</dbReference>
<dbReference type="Pfam" id="PF00512">
    <property type="entry name" value="HisKA"/>
    <property type="match status" value="1"/>
</dbReference>
<dbReference type="CDD" id="cd17546">
    <property type="entry name" value="REC_hyHK_CKI1_RcsC-like"/>
    <property type="match status" value="1"/>
</dbReference>
<dbReference type="SMART" id="SM00448">
    <property type="entry name" value="REC"/>
    <property type="match status" value="1"/>
</dbReference>
<accession>A0A930BV03</accession>
<dbReference type="SUPFAM" id="SSF47384">
    <property type="entry name" value="Homodimeric domain of signal transducing histidine kinase"/>
    <property type="match status" value="1"/>
</dbReference>
<dbReference type="InterPro" id="IPR003594">
    <property type="entry name" value="HATPase_dom"/>
</dbReference>
<dbReference type="SMART" id="SM00388">
    <property type="entry name" value="HisKA"/>
    <property type="match status" value="1"/>
</dbReference>
<keyword evidence="4 13" id="KW-0597">Phosphoprotein</keyword>
<dbReference type="PROSITE" id="PS50112">
    <property type="entry name" value="PAS"/>
    <property type="match status" value="1"/>
</dbReference>
<dbReference type="PANTHER" id="PTHR43047:SF64">
    <property type="entry name" value="HISTIDINE KINASE CONTAINING CHEY-HOMOLOGOUS RECEIVER DOMAIN AND PAS DOMAIN-RELATED"/>
    <property type="match status" value="1"/>
</dbReference>
<keyword evidence="6 14" id="KW-0812">Transmembrane</keyword>
<evidence type="ECO:0000259" key="15">
    <source>
        <dbReference type="PROSITE" id="PS50109"/>
    </source>
</evidence>
<dbReference type="PROSITE" id="PS50839">
    <property type="entry name" value="CHASE"/>
    <property type="match status" value="1"/>
</dbReference>
<dbReference type="SUPFAM" id="SSF52172">
    <property type="entry name" value="CheY-like"/>
    <property type="match status" value="1"/>
</dbReference>
<dbReference type="EC" id="2.7.13.3" evidence="3"/>
<keyword evidence="5" id="KW-0808">Transferase</keyword>
<comment type="catalytic activity">
    <reaction evidence="1">
        <text>ATP + protein L-histidine = ADP + protein N-phospho-L-histidine.</text>
        <dbReference type="EC" id="2.7.13.3"/>
    </reaction>
</comment>
<evidence type="ECO:0000259" key="19">
    <source>
        <dbReference type="PROSITE" id="PS50839"/>
    </source>
</evidence>
<dbReference type="Gene3D" id="3.30.565.10">
    <property type="entry name" value="Histidine kinase-like ATPase, C-terminal domain"/>
    <property type="match status" value="1"/>
</dbReference>
<dbReference type="EMBL" id="JABZMI010000178">
    <property type="protein sequence ID" value="MBF1165282.1"/>
    <property type="molecule type" value="Genomic_DNA"/>
</dbReference>
<evidence type="ECO:0000256" key="11">
    <source>
        <dbReference type="ARBA" id="ARBA00058004"/>
    </source>
</evidence>
<evidence type="ECO:0000256" key="12">
    <source>
        <dbReference type="ARBA" id="ARBA00070152"/>
    </source>
</evidence>
<dbReference type="Pfam" id="PF08448">
    <property type="entry name" value="PAS_4"/>
    <property type="match status" value="1"/>
</dbReference>
<name>A0A930BV03_9RHOO</name>
<evidence type="ECO:0000259" key="18">
    <source>
        <dbReference type="PROSITE" id="PS50113"/>
    </source>
</evidence>
<dbReference type="SUPFAM" id="SSF55785">
    <property type="entry name" value="PYP-like sensor domain (PAS domain)"/>
    <property type="match status" value="1"/>
</dbReference>
<dbReference type="PROSITE" id="PS50110">
    <property type="entry name" value="RESPONSE_REGULATORY"/>
    <property type="match status" value="1"/>
</dbReference>
<dbReference type="Proteomes" id="UP000718593">
    <property type="component" value="Unassembled WGS sequence"/>
</dbReference>
<dbReference type="Gene3D" id="1.10.287.130">
    <property type="match status" value="1"/>
</dbReference>
<dbReference type="SUPFAM" id="SSF55874">
    <property type="entry name" value="ATPase domain of HSP90 chaperone/DNA topoisomerase II/histidine kinase"/>
    <property type="match status" value="1"/>
</dbReference>
<dbReference type="Pfam" id="PF00072">
    <property type="entry name" value="Response_reg"/>
    <property type="match status" value="1"/>
</dbReference>
<evidence type="ECO:0000256" key="5">
    <source>
        <dbReference type="ARBA" id="ARBA00022679"/>
    </source>
</evidence>
<evidence type="ECO:0000256" key="7">
    <source>
        <dbReference type="ARBA" id="ARBA00022777"/>
    </source>
</evidence>